<feature type="region of interest" description="Disordered" evidence="1">
    <location>
        <begin position="804"/>
        <end position="849"/>
    </location>
</feature>
<feature type="region of interest" description="Disordered" evidence="1">
    <location>
        <begin position="536"/>
        <end position="577"/>
    </location>
</feature>
<proteinExistence type="predicted"/>
<feature type="compositionally biased region" description="Basic and acidic residues" evidence="1">
    <location>
        <begin position="568"/>
        <end position="577"/>
    </location>
</feature>
<dbReference type="GO" id="GO:0036064">
    <property type="term" value="C:ciliary basal body"/>
    <property type="evidence" value="ECO:0007669"/>
    <property type="project" value="InterPro"/>
</dbReference>
<feature type="region of interest" description="Disordered" evidence="1">
    <location>
        <begin position="706"/>
        <end position="725"/>
    </location>
</feature>
<evidence type="ECO:0000313" key="3">
    <source>
        <dbReference type="Proteomes" id="UP001154078"/>
    </source>
</evidence>
<sequence length="849" mass="92051">MEQKSSIISTELRKGDKLGTYKTIFMFLQNLNFHDTCSAFIKDANISKLDISNADSKTIVLKPSNQEKDKIDVSISDVISNENGPPEYSKIDDVSSRVSTGETNSSENFCILRKKFQTLQDDHKKLTAVATELTNALHNNVMGQTQQMNQMLDSCKNIYPDLFIEQEAIPALQISSDNSRNENLTPNDSKSVSNVEQAYLVEAEAIALSECKTDRSATSAHKNSKEILDYVINTVIDACQSIEKIDEDENNTSNETLSLKHLGNRNSASSSKSPSEAISPREKINCYKIDENPDENENWNYSKIKRDLIDGDPKDCNNLLKSLRWLLTSEELRESRENILNCYIRNDVLFLVENTTDNLVQLFLKHDHLPLQVLNQNYRLSFKSTGSIIQENMARMTNTFASFRLGRDYLNGKNCAVLKSTFLPQILNNERIPVSNKFDILTKPVDFAKLTKSSSLEDSDSSEPIFDLEEKFSDVDLTVLNSYRNPSSNDCLIIKTETFCRATTPNIVKSTSEKSRDVSCNFDVMHSSSITPVKIPTRKTEKVSPLPKKIGNVDKGRKNNGKNATTRKRNESNNRNRPKVIEESAPFCYMELCRRWSGNGACNCSKCSGGTRYSCGCYEILRKDLEAEMGDSDKKNSPKLKKYFILASAVLAIAHCAPGIISGHDGGGLSLGGGGGGGGGYNLGGHGSGISFLGGHGLGEGGNIGGHQQGGGESGGGDFHHGVSIVGLGGGQKSQSFDLTDKIGNHGHKGPFGGSFVASSKYSSGGHGGGGDGGSGHLGGGYGGHSFGGGEGYQVSEGATHYSDVLGADQGHGGFQQGGGQDSFGHQEYGLSQTQGLGAHGGSGFDQYH</sequence>
<feature type="region of interest" description="Disordered" evidence="1">
    <location>
        <begin position="260"/>
        <end position="279"/>
    </location>
</feature>
<name>A0A9P0FLP3_BRAAE</name>
<dbReference type="PANTHER" id="PTHR14881">
    <property type="entry name" value="LISH DOMAIN-CONTAINING PROTEIN ARMC9"/>
    <property type="match status" value="1"/>
</dbReference>
<dbReference type="Proteomes" id="UP001154078">
    <property type="component" value="Chromosome 6"/>
</dbReference>
<gene>
    <name evidence="2" type="ORF">MELIAE_LOCUS9736</name>
</gene>
<dbReference type="GO" id="GO:0097542">
    <property type="term" value="C:ciliary tip"/>
    <property type="evidence" value="ECO:0007669"/>
    <property type="project" value="TreeGrafter"/>
</dbReference>
<dbReference type="GO" id="GO:0060271">
    <property type="term" value="P:cilium assembly"/>
    <property type="evidence" value="ECO:0007669"/>
    <property type="project" value="InterPro"/>
</dbReference>
<dbReference type="AlphaFoldDB" id="A0A9P0FLP3"/>
<evidence type="ECO:0000256" key="1">
    <source>
        <dbReference type="SAM" id="MobiDB-lite"/>
    </source>
</evidence>
<keyword evidence="3" id="KW-1185">Reference proteome</keyword>
<feature type="compositionally biased region" description="Gly residues" evidence="1">
    <location>
        <begin position="706"/>
        <end position="717"/>
    </location>
</feature>
<reference evidence="2" key="1">
    <citation type="submission" date="2021-12" db="EMBL/GenBank/DDBJ databases">
        <authorList>
            <person name="King R."/>
        </authorList>
    </citation>
    <scope>NUCLEOTIDE SEQUENCE</scope>
</reference>
<dbReference type="InterPro" id="IPR040369">
    <property type="entry name" value="ARMC9"/>
</dbReference>
<feature type="compositionally biased region" description="Low complexity" evidence="1">
    <location>
        <begin position="267"/>
        <end position="278"/>
    </location>
</feature>
<dbReference type="PANTHER" id="PTHR14881:SF4">
    <property type="entry name" value="LISH DOMAIN-CONTAINING PROTEIN ARMC9"/>
    <property type="match status" value="1"/>
</dbReference>
<evidence type="ECO:0000313" key="2">
    <source>
        <dbReference type="EMBL" id="CAH0559720.1"/>
    </source>
</evidence>
<feature type="compositionally biased region" description="Gly residues" evidence="1">
    <location>
        <begin position="838"/>
        <end position="849"/>
    </location>
</feature>
<protein>
    <submittedName>
        <fullName evidence="2">Uncharacterized protein</fullName>
    </submittedName>
</protein>
<organism evidence="2 3">
    <name type="scientific">Brassicogethes aeneus</name>
    <name type="common">Rape pollen beetle</name>
    <name type="synonym">Meligethes aeneus</name>
    <dbReference type="NCBI Taxonomy" id="1431903"/>
    <lineage>
        <taxon>Eukaryota</taxon>
        <taxon>Metazoa</taxon>
        <taxon>Ecdysozoa</taxon>
        <taxon>Arthropoda</taxon>
        <taxon>Hexapoda</taxon>
        <taxon>Insecta</taxon>
        <taxon>Pterygota</taxon>
        <taxon>Neoptera</taxon>
        <taxon>Endopterygota</taxon>
        <taxon>Coleoptera</taxon>
        <taxon>Polyphaga</taxon>
        <taxon>Cucujiformia</taxon>
        <taxon>Nitidulidae</taxon>
        <taxon>Meligethinae</taxon>
        <taxon>Brassicogethes</taxon>
    </lineage>
</organism>
<accession>A0A9P0FLP3</accession>
<feature type="compositionally biased region" description="Gly residues" evidence="1">
    <location>
        <begin position="810"/>
        <end position="822"/>
    </location>
</feature>
<dbReference type="GO" id="GO:0005814">
    <property type="term" value="C:centriole"/>
    <property type="evidence" value="ECO:0007669"/>
    <property type="project" value="TreeGrafter"/>
</dbReference>
<dbReference type="EMBL" id="OV121137">
    <property type="protein sequence ID" value="CAH0559720.1"/>
    <property type="molecule type" value="Genomic_DNA"/>
</dbReference>
<dbReference type="OrthoDB" id="538223at2759"/>